<reference evidence="1 2" key="1">
    <citation type="submission" date="2020-08" db="EMBL/GenBank/DDBJ databases">
        <title>The genome sequence of Novosphingobium flavum 4Y4.</title>
        <authorList>
            <person name="Liu Y."/>
        </authorList>
    </citation>
    <scope>NUCLEOTIDE SEQUENCE [LARGE SCALE GENOMIC DNA]</scope>
    <source>
        <strain evidence="1 2">4Y4</strain>
    </source>
</reference>
<evidence type="ECO:0008006" key="3">
    <source>
        <dbReference type="Google" id="ProtNLM"/>
    </source>
</evidence>
<protein>
    <recommendedName>
        <fullName evidence="3">YqjK-like protein</fullName>
    </recommendedName>
</protein>
<proteinExistence type="predicted"/>
<accession>A0A7X1F5J3</accession>
<keyword evidence="2" id="KW-1185">Reference proteome</keyword>
<name>A0A7X1F5J3_9SPHN</name>
<dbReference type="EMBL" id="JACLAU010000002">
    <property type="protein sequence ID" value="MBC2650534.1"/>
    <property type="molecule type" value="Genomic_DNA"/>
</dbReference>
<sequence>MSAAERELAEARQARAETRAAVDTRVEDLRSSLTGENLAQRVKHDALARVQDTADEAIAVARESRWVILATGAALLAWWGRRPLLAWGRRLAERLPEGEPLRAWQRCQDWIARKAKW</sequence>
<organism evidence="1 2">
    <name type="scientific">Novosphingobium aerophilum</name>
    <dbReference type="NCBI Taxonomy" id="2839843"/>
    <lineage>
        <taxon>Bacteria</taxon>
        <taxon>Pseudomonadati</taxon>
        <taxon>Pseudomonadota</taxon>
        <taxon>Alphaproteobacteria</taxon>
        <taxon>Sphingomonadales</taxon>
        <taxon>Sphingomonadaceae</taxon>
        <taxon>Novosphingobium</taxon>
    </lineage>
</organism>
<dbReference type="RefSeq" id="WP_185681964.1">
    <property type="nucleotide sequence ID" value="NZ_JACLAU010000002.1"/>
</dbReference>
<dbReference type="AlphaFoldDB" id="A0A7X1F5J3"/>
<evidence type="ECO:0000313" key="1">
    <source>
        <dbReference type="EMBL" id="MBC2650534.1"/>
    </source>
</evidence>
<dbReference type="Proteomes" id="UP000520156">
    <property type="component" value="Unassembled WGS sequence"/>
</dbReference>
<gene>
    <name evidence="1" type="ORF">H7F49_02325</name>
</gene>
<evidence type="ECO:0000313" key="2">
    <source>
        <dbReference type="Proteomes" id="UP000520156"/>
    </source>
</evidence>
<comment type="caution">
    <text evidence="1">The sequence shown here is derived from an EMBL/GenBank/DDBJ whole genome shotgun (WGS) entry which is preliminary data.</text>
</comment>